<organism evidence="2 3">
    <name type="scientific">Aetokthonos hydrillicola Thurmond2011</name>
    <dbReference type="NCBI Taxonomy" id="2712845"/>
    <lineage>
        <taxon>Bacteria</taxon>
        <taxon>Bacillati</taxon>
        <taxon>Cyanobacteriota</taxon>
        <taxon>Cyanophyceae</taxon>
        <taxon>Nostocales</taxon>
        <taxon>Hapalosiphonaceae</taxon>
        <taxon>Aetokthonos</taxon>
    </lineage>
</organism>
<keyword evidence="2" id="KW-0808">Transferase</keyword>
<feature type="domain" description="N-acetyltransferase" evidence="1">
    <location>
        <begin position="5"/>
        <end position="162"/>
    </location>
</feature>
<dbReference type="InterPro" id="IPR000182">
    <property type="entry name" value="GNAT_dom"/>
</dbReference>
<dbReference type="RefSeq" id="WP_208343714.1">
    <property type="nucleotide sequence ID" value="NZ_CAWQFN010000360.1"/>
</dbReference>
<dbReference type="EMBL" id="JAALHA020000012">
    <property type="protein sequence ID" value="MDR9897399.1"/>
    <property type="molecule type" value="Genomic_DNA"/>
</dbReference>
<evidence type="ECO:0000259" key="1">
    <source>
        <dbReference type="PROSITE" id="PS51186"/>
    </source>
</evidence>
<dbReference type="Gene3D" id="3.40.630.30">
    <property type="match status" value="1"/>
</dbReference>
<dbReference type="GO" id="GO:0016747">
    <property type="term" value="F:acyltransferase activity, transferring groups other than amino-acyl groups"/>
    <property type="evidence" value="ECO:0007669"/>
    <property type="project" value="InterPro"/>
</dbReference>
<sequence>MMAEVTIRGFEMADWEDVAALFNAPKCCWGTMQMPYQSRDEIKRKLENPPQGLHRLVAVVNGSQKVVGLIGLHTFQGRRSHVGSIGMFVHDDYHNQGIGSRLMQAVIDLACNWLNLKRLELTVYIDNHSAVHLYEKYGFVIEGTLKKYAFRDGAYIDAYTMARLSN</sequence>
<dbReference type="PROSITE" id="PS51186">
    <property type="entry name" value="GNAT"/>
    <property type="match status" value="1"/>
</dbReference>
<dbReference type="SUPFAM" id="SSF55729">
    <property type="entry name" value="Acyl-CoA N-acyltransferases (Nat)"/>
    <property type="match status" value="1"/>
</dbReference>
<comment type="caution">
    <text evidence="2">The sequence shown here is derived from an EMBL/GenBank/DDBJ whole genome shotgun (WGS) entry which is preliminary data.</text>
</comment>
<dbReference type="PANTHER" id="PTHR43415">
    <property type="entry name" value="SPERMIDINE N(1)-ACETYLTRANSFERASE"/>
    <property type="match status" value="1"/>
</dbReference>
<keyword evidence="3" id="KW-1185">Reference proteome</keyword>
<dbReference type="EC" id="2.3.1.-" evidence="2"/>
<gene>
    <name evidence="2" type="ORF">G7B40_022930</name>
</gene>
<reference evidence="3" key="1">
    <citation type="journal article" date="2021" name="Science">
        <title>Hunting the eagle killer: A cyanobacterial neurotoxin causes vacuolar myelinopathy.</title>
        <authorList>
            <person name="Breinlinger S."/>
            <person name="Phillips T.J."/>
            <person name="Haram B.N."/>
            <person name="Mares J."/>
            <person name="Martinez Yerena J.A."/>
            <person name="Hrouzek P."/>
            <person name="Sobotka R."/>
            <person name="Henderson W.M."/>
            <person name="Schmieder P."/>
            <person name="Williams S.M."/>
            <person name="Lauderdale J.D."/>
            <person name="Wilde H.D."/>
            <person name="Gerrin W."/>
            <person name="Kust A."/>
            <person name="Washington J.W."/>
            <person name="Wagner C."/>
            <person name="Geier B."/>
            <person name="Liebeke M."/>
            <person name="Enke H."/>
            <person name="Niedermeyer T.H.J."/>
            <person name="Wilde S.B."/>
        </authorList>
    </citation>
    <scope>NUCLEOTIDE SEQUENCE [LARGE SCALE GENOMIC DNA]</scope>
    <source>
        <strain evidence="3">Thurmond2011</strain>
    </source>
</reference>
<keyword evidence="2" id="KW-0012">Acyltransferase</keyword>
<dbReference type="PANTHER" id="PTHR43415:SF3">
    <property type="entry name" value="GNAT-FAMILY ACETYLTRANSFERASE"/>
    <property type="match status" value="1"/>
</dbReference>
<proteinExistence type="predicted"/>
<protein>
    <submittedName>
        <fullName evidence="2">GNAT family N-acetyltransferase</fullName>
        <ecNumber evidence="2">2.3.1.-</ecNumber>
    </submittedName>
</protein>
<dbReference type="AlphaFoldDB" id="A0AAP5IBV8"/>
<dbReference type="CDD" id="cd04301">
    <property type="entry name" value="NAT_SF"/>
    <property type="match status" value="1"/>
</dbReference>
<accession>A0AAP5IBV8</accession>
<evidence type="ECO:0000313" key="2">
    <source>
        <dbReference type="EMBL" id="MDR9897399.1"/>
    </source>
</evidence>
<dbReference type="InterPro" id="IPR016181">
    <property type="entry name" value="Acyl_CoA_acyltransferase"/>
</dbReference>
<dbReference type="Proteomes" id="UP000667802">
    <property type="component" value="Unassembled WGS sequence"/>
</dbReference>
<evidence type="ECO:0000313" key="3">
    <source>
        <dbReference type="Proteomes" id="UP000667802"/>
    </source>
</evidence>
<name>A0AAP5IBV8_9CYAN</name>
<dbReference type="Pfam" id="PF00583">
    <property type="entry name" value="Acetyltransf_1"/>
    <property type="match status" value="1"/>
</dbReference>